<reference evidence="3" key="1">
    <citation type="submission" date="2020-05" db="EMBL/GenBank/DDBJ databases">
        <title>Mycena genomes resolve the evolution of fungal bioluminescence.</title>
        <authorList>
            <person name="Tsai I.J."/>
        </authorList>
    </citation>
    <scope>NUCLEOTIDE SEQUENCE</scope>
    <source>
        <strain evidence="3">CCC161011</strain>
    </source>
</reference>
<evidence type="ECO:0000313" key="4">
    <source>
        <dbReference type="Proteomes" id="UP000620124"/>
    </source>
</evidence>
<proteinExistence type="predicted"/>
<evidence type="ECO:0000313" key="3">
    <source>
        <dbReference type="EMBL" id="KAF7369201.1"/>
    </source>
</evidence>
<comment type="caution">
    <text evidence="3">The sequence shown here is derived from an EMBL/GenBank/DDBJ whole genome shotgun (WGS) entry which is preliminary data.</text>
</comment>
<feature type="region of interest" description="Disordered" evidence="2">
    <location>
        <begin position="1"/>
        <end position="29"/>
    </location>
</feature>
<dbReference type="AlphaFoldDB" id="A0A8H6Z3I8"/>
<accession>A0A8H6Z3I8</accession>
<protein>
    <submittedName>
        <fullName evidence="3">Uncharacterized protein</fullName>
    </submittedName>
</protein>
<evidence type="ECO:0000256" key="1">
    <source>
        <dbReference type="SAM" id="Coils"/>
    </source>
</evidence>
<dbReference type="Proteomes" id="UP000620124">
    <property type="component" value="Unassembled WGS sequence"/>
</dbReference>
<gene>
    <name evidence="3" type="ORF">MVEN_00247600</name>
</gene>
<sequence>MFKAFTKSSATKSFTVPSDAISSRDDPVASLDADTEIAKTTLTLCAKRDEINTEIEEMHELLLKRLGKLVAEEAAEVSDIEALKETVAALEAQVSMLDADINDLQRSTQGHHR</sequence>
<feature type="compositionally biased region" description="Polar residues" evidence="2">
    <location>
        <begin position="1"/>
        <end position="16"/>
    </location>
</feature>
<name>A0A8H6Z3I8_9AGAR</name>
<keyword evidence="1" id="KW-0175">Coiled coil</keyword>
<feature type="coiled-coil region" evidence="1">
    <location>
        <begin position="80"/>
        <end position="107"/>
    </location>
</feature>
<keyword evidence="4" id="KW-1185">Reference proteome</keyword>
<organism evidence="3 4">
    <name type="scientific">Mycena venus</name>
    <dbReference type="NCBI Taxonomy" id="2733690"/>
    <lineage>
        <taxon>Eukaryota</taxon>
        <taxon>Fungi</taxon>
        <taxon>Dikarya</taxon>
        <taxon>Basidiomycota</taxon>
        <taxon>Agaricomycotina</taxon>
        <taxon>Agaricomycetes</taxon>
        <taxon>Agaricomycetidae</taxon>
        <taxon>Agaricales</taxon>
        <taxon>Marasmiineae</taxon>
        <taxon>Mycenaceae</taxon>
        <taxon>Mycena</taxon>
    </lineage>
</organism>
<dbReference type="EMBL" id="JACAZI010000002">
    <property type="protein sequence ID" value="KAF7369201.1"/>
    <property type="molecule type" value="Genomic_DNA"/>
</dbReference>
<evidence type="ECO:0000256" key="2">
    <source>
        <dbReference type="SAM" id="MobiDB-lite"/>
    </source>
</evidence>